<dbReference type="EMBL" id="HG938355">
    <property type="protein sequence ID" value="CDN52554.1"/>
    <property type="molecule type" value="Genomic_DNA"/>
</dbReference>
<reference evidence="2" key="1">
    <citation type="journal article" date="2014" name="BMC Genomics">
        <title>Genome sequencing of two Neorhizobium galegae strains reveals a noeT gene responsible for the unusual acetylation of the nodulation factors.</title>
        <authorList>
            <person name="Osterman J."/>
            <person name="Marsh J."/>
            <person name="Laine P.K."/>
            <person name="Zeng Z."/>
            <person name="Alatalo E."/>
            <person name="Sullivan J.T."/>
            <person name="Young J.P."/>
            <person name="Thomas-Oates J."/>
            <person name="Paulin L."/>
            <person name="Lindstrom K."/>
        </authorList>
    </citation>
    <scope>NUCLEOTIDE SEQUENCE [LARGE SCALE GENOMIC DNA]</scope>
    <source>
        <strain evidence="2">HAMBI 1141</strain>
    </source>
</reference>
<dbReference type="AlphaFoldDB" id="A0A068T373"/>
<accession>A0A068T373</accession>
<protein>
    <submittedName>
        <fullName evidence="1">Uncharacterized protein</fullName>
    </submittedName>
</protein>
<dbReference type="PATRIC" id="fig|1028801.3.peg.180"/>
<proteinExistence type="predicted"/>
<dbReference type="RefSeq" id="WP_038539603.1">
    <property type="nucleotide sequence ID" value="NZ_HG938355.1"/>
</dbReference>
<evidence type="ECO:0000313" key="1">
    <source>
        <dbReference type="EMBL" id="CDN52554.1"/>
    </source>
</evidence>
<dbReference type="HOGENOM" id="CLU_2603561_0_0_5"/>
<evidence type="ECO:0000313" key="2">
    <source>
        <dbReference type="Proteomes" id="UP000028186"/>
    </source>
</evidence>
<name>A0A068T373_NEOGA</name>
<organism evidence="1 2">
    <name type="scientific">Neorhizobium galegae bv. officinalis bv. officinalis str. HAMBI 1141</name>
    <dbReference type="NCBI Taxonomy" id="1028801"/>
    <lineage>
        <taxon>Bacteria</taxon>
        <taxon>Pseudomonadati</taxon>
        <taxon>Pseudomonadota</taxon>
        <taxon>Alphaproteobacteria</taxon>
        <taxon>Hyphomicrobiales</taxon>
        <taxon>Rhizobiaceae</taxon>
        <taxon>Rhizobium/Agrobacterium group</taxon>
        <taxon>Neorhizobium</taxon>
    </lineage>
</organism>
<dbReference type="KEGG" id="ngl:RG1141_CH01890"/>
<dbReference type="Proteomes" id="UP000028186">
    <property type="component" value="Chromosome I"/>
</dbReference>
<sequence>MPRFIERIPTGGYGYLSTVPDHMILMAECLACGVQREMERERLKKAVRGLEGIREMGTRLRCEACGEKNAKLMTGYYARAENEKSPAAG</sequence>
<gene>
    <name evidence="1" type="ORF">RG1141_CH01890</name>
</gene>